<evidence type="ECO:0000256" key="1">
    <source>
        <dbReference type="ARBA" id="ARBA00005417"/>
    </source>
</evidence>
<reference evidence="7 8" key="1">
    <citation type="submission" date="2020-08" db="EMBL/GenBank/DDBJ databases">
        <authorList>
            <person name="Hejnol A."/>
        </authorList>
    </citation>
    <scope>NUCLEOTIDE SEQUENCE [LARGE SCALE GENOMIC DNA]</scope>
</reference>
<keyword evidence="2" id="KW-0813">Transport</keyword>
<keyword evidence="8" id="KW-1185">Reference proteome</keyword>
<evidence type="ECO:0000256" key="5">
    <source>
        <dbReference type="SAM" id="Phobius"/>
    </source>
</evidence>
<dbReference type="OrthoDB" id="10255969at2759"/>
<organism evidence="7 8">
    <name type="scientific">Dimorphilus gyrociliatus</name>
    <dbReference type="NCBI Taxonomy" id="2664684"/>
    <lineage>
        <taxon>Eukaryota</taxon>
        <taxon>Metazoa</taxon>
        <taxon>Spiralia</taxon>
        <taxon>Lophotrochozoa</taxon>
        <taxon>Annelida</taxon>
        <taxon>Polychaeta</taxon>
        <taxon>Polychaeta incertae sedis</taxon>
        <taxon>Dinophilidae</taxon>
        <taxon>Dimorphilus</taxon>
    </lineage>
</organism>
<dbReference type="Gene3D" id="3.40.50.300">
    <property type="entry name" value="P-loop containing nucleotide triphosphate hydrolases"/>
    <property type="match status" value="2"/>
</dbReference>
<feature type="domain" description="ABC transporter" evidence="6">
    <location>
        <begin position="602"/>
        <end position="843"/>
    </location>
</feature>
<keyword evidence="5" id="KW-0472">Membrane</keyword>
<dbReference type="GO" id="GO:0005524">
    <property type="term" value="F:ATP binding"/>
    <property type="evidence" value="ECO:0007669"/>
    <property type="project" value="UniProtKB-KW"/>
</dbReference>
<evidence type="ECO:0000313" key="7">
    <source>
        <dbReference type="EMBL" id="CAD5122828.1"/>
    </source>
</evidence>
<keyword evidence="5" id="KW-1133">Transmembrane helix</keyword>
<dbReference type="GO" id="GO:0016887">
    <property type="term" value="F:ATP hydrolysis activity"/>
    <property type="evidence" value="ECO:0007669"/>
    <property type="project" value="InterPro"/>
</dbReference>
<evidence type="ECO:0000313" key="8">
    <source>
        <dbReference type="Proteomes" id="UP000549394"/>
    </source>
</evidence>
<comment type="caution">
    <text evidence="7">The sequence shown here is derived from an EMBL/GenBank/DDBJ whole genome shotgun (WGS) entry which is preliminary data.</text>
</comment>
<dbReference type="SUPFAM" id="SSF52540">
    <property type="entry name" value="P-loop containing nucleoside triphosphate hydrolases"/>
    <property type="match status" value="2"/>
</dbReference>
<feature type="transmembrane region" description="Helical" evidence="5">
    <location>
        <begin position="410"/>
        <end position="431"/>
    </location>
</feature>
<protein>
    <submittedName>
        <fullName evidence="7">DgyrCDS11232</fullName>
    </submittedName>
</protein>
<feature type="transmembrane region" description="Helical" evidence="5">
    <location>
        <begin position="519"/>
        <end position="541"/>
    </location>
</feature>
<dbReference type="PANTHER" id="PTHR42711">
    <property type="entry name" value="ABC TRANSPORTER ATP-BINDING PROTEIN"/>
    <property type="match status" value="1"/>
</dbReference>
<dbReference type="PANTHER" id="PTHR42711:SF5">
    <property type="entry name" value="ABC TRANSPORTER ATP-BINDING PROTEIN NATA"/>
    <property type="match status" value="1"/>
</dbReference>
<feature type="transmembrane region" description="Helical" evidence="5">
    <location>
        <begin position="281"/>
        <end position="299"/>
    </location>
</feature>
<keyword evidence="5" id="KW-0812">Transmembrane</keyword>
<dbReference type="InterPro" id="IPR050763">
    <property type="entry name" value="ABC_transporter_ATP-binding"/>
</dbReference>
<feature type="transmembrane region" description="Helical" evidence="5">
    <location>
        <begin position="443"/>
        <end position="462"/>
    </location>
</feature>
<evidence type="ECO:0000256" key="3">
    <source>
        <dbReference type="ARBA" id="ARBA00022741"/>
    </source>
</evidence>
<dbReference type="InterPro" id="IPR003439">
    <property type="entry name" value="ABC_transporter-like_ATP-bd"/>
</dbReference>
<keyword evidence="3" id="KW-0547">Nucleotide-binding</keyword>
<dbReference type="InterPro" id="IPR027417">
    <property type="entry name" value="P-loop_NTPase"/>
</dbReference>
<feature type="transmembrane region" description="Helical" evidence="5">
    <location>
        <begin position="376"/>
        <end position="398"/>
    </location>
</feature>
<dbReference type="AlphaFoldDB" id="A0A7I8W2M9"/>
<evidence type="ECO:0000259" key="6">
    <source>
        <dbReference type="PROSITE" id="PS50893"/>
    </source>
</evidence>
<comment type="similarity">
    <text evidence="1">Belongs to the ABC transporter superfamily.</text>
</comment>
<dbReference type="PROSITE" id="PS50893">
    <property type="entry name" value="ABC_TRANSPORTER_2"/>
    <property type="match status" value="1"/>
</dbReference>
<keyword evidence="4" id="KW-0067">ATP-binding</keyword>
<dbReference type="EMBL" id="CAJFCJ010000018">
    <property type="protein sequence ID" value="CAD5122828.1"/>
    <property type="molecule type" value="Genomic_DNA"/>
</dbReference>
<evidence type="ECO:0000256" key="4">
    <source>
        <dbReference type="ARBA" id="ARBA00022840"/>
    </source>
</evidence>
<evidence type="ECO:0000256" key="2">
    <source>
        <dbReference type="ARBA" id="ARBA00022448"/>
    </source>
</evidence>
<gene>
    <name evidence="7" type="ORF">DGYR_LOCUS10578</name>
</gene>
<proteinExistence type="inferred from homology"/>
<accession>A0A7I8W2M9</accession>
<name>A0A7I8W2M9_9ANNE</name>
<dbReference type="Proteomes" id="UP000549394">
    <property type="component" value="Unassembled WGS sequence"/>
</dbReference>
<sequence>MGSIEAKELVGWAPTSLRSWEKMTIKEATVVWLTCRNLAPSKINDKRLGFYFRLFNFFPDDYVGSLSPSRRRMLQTMMAFCTDCKVICLEQPHTSLTVSDQEDLTTILDYLSKGRTILISMEPDSLIEEIAHKVLLLYRGKVLFYDSVYNLKMMLAKYLCVYIHKEGEDLLIEAPLDDIIQTDSLTDINTSVEQEQPLIANLTKIHDNMNIIGYSLMFSENGRQYIPTFWKIFEEKYKNCHIEVTTLLGKYDKNTKRKMTLFKKTVIKIGRMNNLAYRKPFKLLLIFFLLPICMVIRLIPLYKDANKVSSIQSIVYNIDTLKLESSIIPLFCYSNCTNGILNKTAEIAIELLNENGLFFDNPVLEKEIDSNITKNILSLMGGIFMSNRIAAVVLIPNVRTPKYEALNSLIAWEGFLEAVSCFPTLFFCTGLKKLKLKIEVRRQLLLIWLLLPIGAIHSIHLISRRVAYQLIYVLKFISPVALVHNNFAFSSQLIRDILNQSVEWESAILVYREMIISDLFISLYQSAICFIIYLVVIDWAIIKMKLSKLGPARFNSAQLFRRRRWVLKNSAVQLLGVIDQQKYYDSDSVRPFLDTAVKWEKLKIYSKFNWATVKLGNVSINTTPRVDLNLKEGESILIFGVGENSGKYELFETIVGQRRLAGESIVRVFRKSMYDMGFDIFSSIGYLPDSSEGWNMDKLLTTAEALYWTARLRNVKANETDFYLLSLINIFGISNCFHTLLVELPIEQMRLVQIACAIVGLPKIIVLNEPFLGLGLGAKQRVLRILTDLKELNHTIIIGSTSTDEAEQLCDRLIVMYEGTNLITGKIRDVRNTFLPGHHITIRFSTEKYISHIAKLWSYPFEVIRKGKNLIELYADNTIQLSEIYENVQVGIQSFPAVDIYHLVTRPSLSMVIEAAVAILSQNATNQNQEIETIQRR</sequence>